<dbReference type="PRINTS" id="PR00385">
    <property type="entry name" value="P450"/>
</dbReference>
<comment type="caution">
    <text evidence="7">The sequence shown here is derived from an EMBL/GenBank/DDBJ whole genome shotgun (WGS) entry which is preliminary data.</text>
</comment>
<dbReference type="GO" id="GO:0016705">
    <property type="term" value="F:oxidoreductase activity, acting on paired donors, with incorporation or reduction of molecular oxygen"/>
    <property type="evidence" value="ECO:0007669"/>
    <property type="project" value="InterPro"/>
</dbReference>
<sequence length="511" mass="57597">MQIILLFGLVGVAYTAYLILRILFAPLRNVPGPFLARFTNVWYLFQVHTGHVERKNCELHETYGKYNLLEGPVVRYGPSRYSFNSPEAIKTIYGHSTQFAKSSFYDAFMVPGVWNVFTERNIKFHASLRREFQATYTMSNLVNFEPYVDQCARLFDQRLHEVSVAGVTIDIGHWLQCYALDVISQITFAERLGTLESGDDIGGVMKALEDSFYYASTVGIYGEVHPHLFAVVSFLDRLGVGGKGKGLGYVIKVAQEKINAYKAKPAAIYEETQDGSEEFVSKFMKQNATNPERFTTNHILNGCAMNIAAGSDTTGISLSAVLYYLLKNPGCMDKLREEIITFRNDGKLSESPTYKQSQDMPYLQAVLKEALRLHPAVGQPLERVVPEGGATIAGKYFAQGTIVGVNCWAAHRNKAVWGQDADEFKPDRWLTKDADKLSAMNRNWIPFGAGSRTCLGRHISMLEMCKLVPRIIRDFDFELADGLEADWKTVAYWFVKPSNFRVRVRIRSTVP</sequence>
<evidence type="ECO:0000256" key="4">
    <source>
        <dbReference type="ARBA" id="ARBA00023004"/>
    </source>
</evidence>
<accession>A0A9N9ZJC5</accession>
<dbReference type="PRINTS" id="PR00463">
    <property type="entry name" value="EP450I"/>
</dbReference>
<protein>
    <recommendedName>
        <fullName evidence="9">Pisatin demethylase</fullName>
    </recommendedName>
</protein>
<keyword evidence="6" id="KW-0503">Monooxygenase</keyword>
<dbReference type="OrthoDB" id="3934656at2759"/>
<comment type="cofactor">
    <cofactor evidence="1 5">
        <name>heme</name>
        <dbReference type="ChEBI" id="CHEBI:30413"/>
    </cofactor>
</comment>
<dbReference type="PROSITE" id="PS00086">
    <property type="entry name" value="CYTOCHROME_P450"/>
    <property type="match status" value="1"/>
</dbReference>
<evidence type="ECO:0000256" key="6">
    <source>
        <dbReference type="RuleBase" id="RU000461"/>
    </source>
</evidence>
<name>A0A9N9ZJC5_9HYPO</name>
<evidence type="ECO:0000256" key="3">
    <source>
        <dbReference type="ARBA" id="ARBA00022723"/>
    </source>
</evidence>
<organism evidence="7 8">
    <name type="scientific">Clonostachys solani</name>
    <dbReference type="NCBI Taxonomy" id="160281"/>
    <lineage>
        <taxon>Eukaryota</taxon>
        <taxon>Fungi</taxon>
        <taxon>Dikarya</taxon>
        <taxon>Ascomycota</taxon>
        <taxon>Pezizomycotina</taxon>
        <taxon>Sordariomycetes</taxon>
        <taxon>Hypocreomycetidae</taxon>
        <taxon>Hypocreales</taxon>
        <taxon>Bionectriaceae</taxon>
        <taxon>Clonostachys</taxon>
    </lineage>
</organism>
<evidence type="ECO:0008006" key="9">
    <source>
        <dbReference type="Google" id="ProtNLM"/>
    </source>
</evidence>
<dbReference type="AlphaFoldDB" id="A0A9N9ZJC5"/>
<dbReference type="GO" id="GO:0005506">
    <property type="term" value="F:iron ion binding"/>
    <property type="evidence" value="ECO:0007669"/>
    <property type="project" value="InterPro"/>
</dbReference>
<dbReference type="FunFam" id="1.10.630.10:FF:000050">
    <property type="entry name" value="Cytochrome P450 monooxygenase"/>
    <property type="match status" value="1"/>
</dbReference>
<dbReference type="SUPFAM" id="SSF48264">
    <property type="entry name" value="Cytochrome P450"/>
    <property type="match status" value="1"/>
</dbReference>
<dbReference type="InterPro" id="IPR002401">
    <property type="entry name" value="Cyt_P450_E_grp-I"/>
</dbReference>
<keyword evidence="6" id="KW-0560">Oxidoreductase</keyword>
<dbReference type="PANTHER" id="PTHR24305:SF190">
    <property type="entry name" value="P450, PUTATIVE (EUROFUNG)-RELATED"/>
    <property type="match status" value="1"/>
</dbReference>
<evidence type="ECO:0000256" key="2">
    <source>
        <dbReference type="ARBA" id="ARBA00022617"/>
    </source>
</evidence>
<dbReference type="GO" id="GO:0004497">
    <property type="term" value="F:monooxygenase activity"/>
    <property type="evidence" value="ECO:0007669"/>
    <property type="project" value="UniProtKB-KW"/>
</dbReference>
<evidence type="ECO:0000256" key="1">
    <source>
        <dbReference type="ARBA" id="ARBA00001971"/>
    </source>
</evidence>
<evidence type="ECO:0000313" key="7">
    <source>
        <dbReference type="EMBL" id="CAH0057615.1"/>
    </source>
</evidence>
<dbReference type="Gene3D" id="1.10.630.10">
    <property type="entry name" value="Cytochrome P450"/>
    <property type="match status" value="1"/>
</dbReference>
<dbReference type="InterPro" id="IPR050121">
    <property type="entry name" value="Cytochrome_P450_monoxygenase"/>
</dbReference>
<keyword evidence="3 5" id="KW-0479">Metal-binding</keyword>
<dbReference type="InterPro" id="IPR036396">
    <property type="entry name" value="Cyt_P450_sf"/>
</dbReference>
<keyword evidence="8" id="KW-1185">Reference proteome</keyword>
<keyword evidence="2 5" id="KW-0349">Heme</keyword>
<dbReference type="CDD" id="cd11060">
    <property type="entry name" value="CYP57A1-like"/>
    <property type="match status" value="1"/>
</dbReference>
<dbReference type="Proteomes" id="UP000775872">
    <property type="component" value="Unassembled WGS sequence"/>
</dbReference>
<proteinExistence type="inferred from homology"/>
<evidence type="ECO:0000313" key="8">
    <source>
        <dbReference type="Proteomes" id="UP000775872"/>
    </source>
</evidence>
<dbReference type="PANTHER" id="PTHR24305">
    <property type="entry name" value="CYTOCHROME P450"/>
    <property type="match status" value="1"/>
</dbReference>
<feature type="binding site" description="axial binding residue" evidence="5">
    <location>
        <position position="454"/>
    </location>
    <ligand>
        <name>heme</name>
        <dbReference type="ChEBI" id="CHEBI:30413"/>
    </ligand>
    <ligandPart>
        <name>Fe</name>
        <dbReference type="ChEBI" id="CHEBI:18248"/>
    </ligandPart>
</feature>
<reference evidence="7" key="1">
    <citation type="submission" date="2021-10" db="EMBL/GenBank/DDBJ databases">
        <authorList>
            <person name="Piombo E."/>
        </authorList>
    </citation>
    <scope>NUCLEOTIDE SEQUENCE</scope>
</reference>
<dbReference type="EMBL" id="CABFOC020000074">
    <property type="protein sequence ID" value="CAH0057615.1"/>
    <property type="molecule type" value="Genomic_DNA"/>
</dbReference>
<dbReference type="InterPro" id="IPR001128">
    <property type="entry name" value="Cyt_P450"/>
</dbReference>
<dbReference type="Pfam" id="PF00067">
    <property type="entry name" value="p450"/>
    <property type="match status" value="1"/>
</dbReference>
<evidence type="ECO:0000256" key="5">
    <source>
        <dbReference type="PIRSR" id="PIRSR602401-1"/>
    </source>
</evidence>
<comment type="similarity">
    <text evidence="6">Belongs to the cytochrome P450 family.</text>
</comment>
<gene>
    <name evidence="7" type="ORF">CSOL1703_00007402</name>
</gene>
<dbReference type="InterPro" id="IPR017972">
    <property type="entry name" value="Cyt_P450_CS"/>
</dbReference>
<keyword evidence="4 5" id="KW-0408">Iron</keyword>
<dbReference type="GO" id="GO:0020037">
    <property type="term" value="F:heme binding"/>
    <property type="evidence" value="ECO:0007669"/>
    <property type="project" value="InterPro"/>
</dbReference>